<evidence type="ECO:0000313" key="3">
    <source>
        <dbReference type="EMBL" id="UPW00782.1"/>
    </source>
</evidence>
<feature type="region of interest" description="Disordered" evidence="1">
    <location>
        <begin position="541"/>
        <end position="565"/>
    </location>
</feature>
<evidence type="ECO:0000256" key="2">
    <source>
        <dbReference type="SAM" id="Phobius"/>
    </source>
</evidence>
<sequence length="703" mass="74076">MRLRTDERGVTVQIGTVLLFAVLVILLSVYQASVVPQQNEQVEFTHNQQVQSQLQDLRDELLRTATTGSGGSASVALGTRYPVRAFFVNPAPPSGTLRTTPPANLTIENATASGETGDYWTGSARNFSTRGLTYDPLYHVYQNPPTTVYDNGVLYNRFDSANRTLAGQRLVDGNTVSLVALNGSLSKSSSDTATVGLRSVSAATRTVAVRNETDENVTLVVPTRLPADEWEQLLAAEMNQTRGDDRYVRAVEDVSGRSAVRLVLEPATYELELAKVGVGTDVTDTDARYVTDVRGDNASVAENSGQELVVEVRDGFNNPVAGATVNATLVSPAANLTGDNISAGDARSEKHLTGLTTDAEGRVTIQYDTPDDFSLPNQPVAVRVSMDSVPGDGAAFAPGARANLSYNLTAVNTDGSGRGDETDANGSDAAYQTRWDIPAIESQPGMECYSNDTCRYDRSVDSSVSMTANTTPTAVNAPVEFSVNDTDVATFATDRRDTGSDGNATVDLDTATTGVVNVYAASGGSGDALAVEVYDSGGGGDLPGGLSYNDDGQATDSPTDGGSTQSALAFSVTNQFDQQLTITDVTVEPQTGFINRLNDPSGREGKWYSELYVEADVQNGVTDVPSGTDLPTTIDMDTDGHSGASVEAVLSSGSDATVLLYKFQFQAGFGTRDANMNGQAVDITLAYELADGTTGTVTFTVTG</sequence>
<dbReference type="Proteomes" id="UP000830434">
    <property type="component" value="Chromosome"/>
</dbReference>
<dbReference type="AlphaFoldDB" id="A0A8U0IKD3"/>
<name>A0A8U0IKD3_9EURY</name>
<protein>
    <recommendedName>
        <fullName evidence="5">Big-1 domain-containing protein</fullName>
    </recommendedName>
</protein>
<proteinExistence type="predicted"/>
<reference evidence="3" key="1">
    <citation type="submission" date="2022-04" db="EMBL/GenBank/DDBJ databases">
        <title>Diverse halophilic archaea isolated from saline environments.</title>
        <authorList>
            <person name="Cui H.-L."/>
        </authorList>
    </citation>
    <scope>NUCLEOTIDE SEQUENCE</scope>
    <source>
        <strain evidence="3">XZYJT40</strain>
    </source>
</reference>
<keyword evidence="2" id="KW-0812">Transmembrane</keyword>
<dbReference type="EMBL" id="CP096658">
    <property type="protein sequence ID" value="UPW00782.1"/>
    <property type="molecule type" value="Genomic_DNA"/>
</dbReference>
<dbReference type="Gene3D" id="2.60.40.10">
    <property type="entry name" value="Immunoglobulins"/>
    <property type="match status" value="1"/>
</dbReference>
<evidence type="ECO:0000313" key="4">
    <source>
        <dbReference type="Proteomes" id="UP000830434"/>
    </source>
</evidence>
<keyword evidence="4" id="KW-1185">Reference proteome</keyword>
<evidence type="ECO:0000256" key="1">
    <source>
        <dbReference type="SAM" id="MobiDB-lite"/>
    </source>
</evidence>
<feature type="compositionally biased region" description="Polar residues" evidence="1">
    <location>
        <begin position="550"/>
        <end position="565"/>
    </location>
</feature>
<keyword evidence="2" id="KW-1133">Transmembrane helix</keyword>
<keyword evidence="2" id="KW-0472">Membrane</keyword>
<accession>A0A8U0IKD3</accession>
<feature type="transmembrane region" description="Helical" evidence="2">
    <location>
        <begin position="12"/>
        <end position="30"/>
    </location>
</feature>
<dbReference type="GeneID" id="72188478"/>
<dbReference type="KEGG" id="haxz:M0R88_01445"/>
<evidence type="ECO:0008006" key="5">
    <source>
        <dbReference type="Google" id="ProtNLM"/>
    </source>
</evidence>
<dbReference type="InterPro" id="IPR013783">
    <property type="entry name" value="Ig-like_fold"/>
</dbReference>
<dbReference type="RefSeq" id="WP_248655190.1">
    <property type="nucleotide sequence ID" value="NZ_CP096658.1"/>
</dbReference>
<organism evidence="3 4">
    <name type="scientific">Halorussus gelatinilyticus</name>
    <dbReference type="NCBI Taxonomy" id="2937524"/>
    <lineage>
        <taxon>Archaea</taxon>
        <taxon>Methanobacteriati</taxon>
        <taxon>Methanobacteriota</taxon>
        <taxon>Stenosarchaea group</taxon>
        <taxon>Halobacteria</taxon>
        <taxon>Halobacteriales</taxon>
        <taxon>Haladaptataceae</taxon>
        <taxon>Halorussus</taxon>
    </lineage>
</organism>
<gene>
    <name evidence="3" type="ORF">M0R88_01445</name>
</gene>